<dbReference type="EMBL" id="CP000431">
    <property type="protein sequence ID" value="ABG92344.1"/>
    <property type="molecule type" value="Genomic_DNA"/>
</dbReference>
<dbReference type="InterPro" id="IPR007969">
    <property type="entry name" value="DUF732"/>
</dbReference>
<evidence type="ECO:0000259" key="1">
    <source>
        <dbReference type="Pfam" id="PF05305"/>
    </source>
</evidence>
<dbReference type="HOGENOM" id="CLU_2024940_0_0_11"/>
<dbReference type="RefSeq" id="WP_011593770.1">
    <property type="nucleotide sequence ID" value="NC_008268.1"/>
</dbReference>
<organism evidence="2 3">
    <name type="scientific">Rhodococcus jostii (strain RHA1)</name>
    <dbReference type="NCBI Taxonomy" id="101510"/>
    <lineage>
        <taxon>Bacteria</taxon>
        <taxon>Bacillati</taxon>
        <taxon>Actinomycetota</taxon>
        <taxon>Actinomycetes</taxon>
        <taxon>Mycobacteriales</taxon>
        <taxon>Nocardiaceae</taxon>
        <taxon>Rhodococcus</taxon>
    </lineage>
</organism>
<name>Q0SJE2_RHOJR</name>
<proteinExistence type="predicted"/>
<dbReference type="Proteomes" id="UP000008710">
    <property type="component" value="Chromosome"/>
</dbReference>
<evidence type="ECO:0000313" key="2">
    <source>
        <dbReference type="EMBL" id="ABG92344.1"/>
    </source>
</evidence>
<dbReference type="Pfam" id="PF05305">
    <property type="entry name" value="DUF732"/>
    <property type="match status" value="1"/>
</dbReference>
<reference evidence="3" key="1">
    <citation type="journal article" date="2006" name="Proc. Natl. Acad. Sci. U.S.A.">
        <title>The complete genome of Rhodococcus sp. RHA1 provides insights into a catabolic powerhouse.</title>
        <authorList>
            <person name="McLeod M.P."/>
            <person name="Warren R.L."/>
            <person name="Hsiao W.W.L."/>
            <person name="Araki N."/>
            <person name="Myhre M."/>
            <person name="Fernandes C."/>
            <person name="Miyazawa D."/>
            <person name="Wong W."/>
            <person name="Lillquist A.L."/>
            <person name="Wang D."/>
            <person name="Dosanjh M."/>
            <person name="Hara H."/>
            <person name="Petrescu A."/>
            <person name="Morin R.D."/>
            <person name="Yang G."/>
            <person name="Stott J.M."/>
            <person name="Schein J.E."/>
            <person name="Shin H."/>
            <person name="Smailus D."/>
            <person name="Siddiqui A.S."/>
            <person name="Marra M.A."/>
            <person name="Jones S.J.M."/>
            <person name="Holt R."/>
            <person name="Brinkman F.S.L."/>
            <person name="Miyauchi K."/>
            <person name="Fukuda M."/>
            <person name="Davies J.E."/>
            <person name="Mohn W.W."/>
            <person name="Eltis L.D."/>
        </authorList>
    </citation>
    <scope>NUCLEOTIDE SEQUENCE [LARGE SCALE GENOMIC DNA]</scope>
    <source>
        <strain evidence="3">RHA1</strain>
    </source>
</reference>
<sequence>MKRTRHVPQTVKSVKSAARVATVTAVLGVAAVGGVGVANATSYAPEEVYLTALDEEGIPYDSAYYAVALGYAVCGDFESGYDFYDIGLDFLSESSYSPYEAGFIIADAVTVYCPQYTYALPA</sequence>
<protein>
    <recommendedName>
        <fullName evidence="1">DUF732 domain-containing protein</fullName>
    </recommendedName>
</protein>
<dbReference type="PATRIC" id="fig|101510.16.peg.536"/>
<feature type="domain" description="DUF732" evidence="1">
    <location>
        <begin position="46"/>
        <end position="115"/>
    </location>
</feature>
<dbReference type="AlphaFoldDB" id="Q0SJE2"/>
<evidence type="ECO:0000313" key="3">
    <source>
        <dbReference type="Proteomes" id="UP000008710"/>
    </source>
</evidence>
<gene>
    <name evidence="2" type="ordered locus">RHA1_ro00508</name>
</gene>
<dbReference type="OrthoDB" id="4485606at2"/>
<accession>Q0SJE2</accession>
<dbReference type="KEGG" id="rha:RHA1_ro00508"/>